<feature type="transmembrane region" description="Helical" evidence="9">
    <location>
        <begin position="64"/>
        <end position="84"/>
    </location>
</feature>
<keyword evidence="8 9" id="KW-0472">Membrane</keyword>
<evidence type="ECO:0000256" key="2">
    <source>
        <dbReference type="ARBA" id="ARBA00022475"/>
    </source>
</evidence>
<dbReference type="HAMAP" id="MF_00161">
    <property type="entry name" value="LspA"/>
    <property type="match status" value="1"/>
</dbReference>
<comment type="similarity">
    <text evidence="1 9 10">Belongs to the peptidase A8 family.</text>
</comment>
<evidence type="ECO:0000313" key="11">
    <source>
        <dbReference type="EMBL" id="UJF35820.1"/>
    </source>
</evidence>
<evidence type="ECO:0000256" key="9">
    <source>
        <dbReference type="HAMAP-Rule" id="MF_00161"/>
    </source>
</evidence>
<dbReference type="Pfam" id="PF01252">
    <property type="entry name" value="Peptidase_A8"/>
    <property type="match status" value="1"/>
</dbReference>
<dbReference type="NCBIfam" id="TIGR00077">
    <property type="entry name" value="lspA"/>
    <property type="match status" value="1"/>
</dbReference>
<evidence type="ECO:0000256" key="6">
    <source>
        <dbReference type="ARBA" id="ARBA00022801"/>
    </source>
</evidence>
<dbReference type="PANTHER" id="PTHR33695">
    <property type="entry name" value="LIPOPROTEIN SIGNAL PEPTIDASE"/>
    <property type="match status" value="1"/>
</dbReference>
<dbReference type="RefSeq" id="WP_235122377.1">
    <property type="nucleotide sequence ID" value="NZ_CP090978.1"/>
</dbReference>
<keyword evidence="6 9" id="KW-0378">Hydrolase</keyword>
<evidence type="ECO:0000313" key="12">
    <source>
        <dbReference type="Proteomes" id="UP001649230"/>
    </source>
</evidence>
<comment type="caution">
    <text evidence="9">Lacks conserved residue(s) required for the propagation of feature annotation.</text>
</comment>
<evidence type="ECO:0000256" key="7">
    <source>
        <dbReference type="ARBA" id="ARBA00022989"/>
    </source>
</evidence>
<proteinExistence type="inferred from homology"/>
<dbReference type="Proteomes" id="UP001649230">
    <property type="component" value="Chromosome"/>
</dbReference>
<comment type="catalytic activity">
    <reaction evidence="9">
        <text>Release of signal peptides from bacterial membrane prolipoproteins. Hydrolyzes -Xaa-Yaa-Zaa-|-(S,diacylglyceryl)Cys-, in which Xaa is hydrophobic (preferably Leu), and Yaa (Ala or Ser) and Zaa (Gly or Ala) have small, neutral side chains.</text>
        <dbReference type="EC" id="3.4.23.36"/>
    </reaction>
</comment>
<feature type="active site" evidence="9">
    <location>
        <position position="134"/>
    </location>
</feature>
<keyword evidence="2 9" id="KW-1003">Cell membrane</keyword>
<gene>
    <name evidence="9 11" type="primary">lspA</name>
    <name evidence="11" type="ORF">L0M14_12485</name>
</gene>
<keyword evidence="7 9" id="KW-1133">Transmembrane helix</keyword>
<sequence length="158" mass="17893">MSVKDASVQKFYIWMAAAILTDQCSKIWIRLHLKEGDSLVVWKGVLEFVRYENSGMAFSLFQGYGRWFIPAAIIFVGIVLYLLYRGLLNSPLERVGAACLAGGAIGNAIDRTLFNQVTDFIHFYAKQGILNMADYAINIGILLFVLQMVLSFRRSRDR</sequence>
<evidence type="ECO:0000256" key="8">
    <source>
        <dbReference type="ARBA" id="ARBA00023136"/>
    </source>
</evidence>
<comment type="function">
    <text evidence="9">This protein specifically catalyzes the removal of signal peptides from prolipoproteins.</text>
</comment>
<keyword evidence="3 9" id="KW-0645">Protease</keyword>
<evidence type="ECO:0000256" key="3">
    <source>
        <dbReference type="ARBA" id="ARBA00022670"/>
    </source>
</evidence>
<keyword evidence="4 9" id="KW-0812">Transmembrane</keyword>
<feature type="transmembrane region" description="Helical" evidence="9">
    <location>
        <begin position="135"/>
        <end position="152"/>
    </location>
</feature>
<organism evidence="11 12">
    <name type="scientific">Paenibacillus hexagrammi</name>
    <dbReference type="NCBI Taxonomy" id="2908839"/>
    <lineage>
        <taxon>Bacteria</taxon>
        <taxon>Bacillati</taxon>
        <taxon>Bacillota</taxon>
        <taxon>Bacilli</taxon>
        <taxon>Bacillales</taxon>
        <taxon>Paenibacillaceae</taxon>
        <taxon>Paenibacillus</taxon>
    </lineage>
</organism>
<keyword evidence="12" id="KW-1185">Reference proteome</keyword>
<evidence type="ECO:0000256" key="1">
    <source>
        <dbReference type="ARBA" id="ARBA00006139"/>
    </source>
</evidence>
<evidence type="ECO:0000256" key="5">
    <source>
        <dbReference type="ARBA" id="ARBA00022750"/>
    </source>
</evidence>
<dbReference type="InterPro" id="IPR001872">
    <property type="entry name" value="Peptidase_A8"/>
</dbReference>
<comment type="subcellular location">
    <subcellularLocation>
        <location evidence="9">Cell membrane</location>
        <topology evidence="9">Multi-pass membrane protein</topology>
    </subcellularLocation>
</comment>
<dbReference type="EMBL" id="CP090978">
    <property type="protein sequence ID" value="UJF35820.1"/>
    <property type="molecule type" value="Genomic_DNA"/>
</dbReference>
<dbReference type="EC" id="3.4.23.36" evidence="9"/>
<keyword evidence="5 9" id="KW-0064">Aspartyl protease</keyword>
<protein>
    <recommendedName>
        <fullName evidence="9">Lipoprotein signal peptidase</fullName>
        <ecNumber evidence="9">3.4.23.36</ecNumber>
    </recommendedName>
    <alternativeName>
        <fullName evidence="9">Prolipoprotein signal peptidase</fullName>
    </alternativeName>
    <alternativeName>
        <fullName evidence="9">Signal peptidase II</fullName>
        <shortName evidence="9">SPase II</shortName>
    </alternativeName>
</protein>
<accession>A0ABY3SQZ1</accession>
<dbReference type="PRINTS" id="PR00781">
    <property type="entry name" value="LIPOSIGPTASE"/>
</dbReference>
<feature type="active site" evidence="9">
    <location>
        <position position="119"/>
    </location>
</feature>
<dbReference type="GO" id="GO:0004190">
    <property type="term" value="F:aspartic-type endopeptidase activity"/>
    <property type="evidence" value="ECO:0007669"/>
    <property type="project" value="UniProtKB-EC"/>
</dbReference>
<evidence type="ECO:0000256" key="4">
    <source>
        <dbReference type="ARBA" id="ARBA00022692"/>
    </source>
</evidence>
<reference evidence="11 12" key="1">
    <citation type="journal article" date="2024" name="Int. J. Syst. Evol. Microbiol.">
        <title>Paenibacillus hexagrammi sp. nov., a novel bacterium isolated from the gut content of Hexagrammos agrammus.</title>
        <authorList>
            <person name="Jung H.K."/>
            <person name="Kim D.G."/>
            <person name="Zin H."/>
            <person name="Park J."/>
            <person name="Jung H."/>
            <person name="Kim Y.O."/>
            <person name="Kong H.J."/>
            <person name="Kim J.W."/>
            <person name="Kim Y.S."/>
        </authorList>
    </citation>
    <scope>NUCLEOTIDE SEQUENCE [LARGE SCALE GENOMIC DNA]</scope>
    <source>
        <strain evidence="11 12">YPD9-1</strain>
    </source>
</reference>
<comment type="pathway">
    <text evidence="9">Protein modification; lipoprotein biosynthesis (signal peptide cleavage).</text>
</comment>
<dbReference type="PANTHER" id="PTHR33695:SF1">
    <property type="entry name" value="LIPOPROTEIN SIGNAL PEPTIDASE"/>
    <property type="match status" value="1"/>
</dbReference>
<evidence type="ECO:0000256" key="10">
    <source>
        <dbReference type="RuleBase" id="RU004181"/>
    </source>
</evidence>
<name>A0ABY3SQZ1_9BACL</name>